<feature type="region of interest" description="Disordered" evidence="7">
    <location>
        <begin position="617"/>
        <end position="665"/>
    </location>
</feature>
<dbReference type="GO" id="GO:0030123">
    <property type="term" value="C:AP-3 adaptor complex"/>
    <property type="evidence" value="ECO:0007669"/>
    <property type="project" value="InterPro"/>
</dbReference>
<dbReference type="InterPro" id="IPR002553">
    <property type="entry name" value="Clathrin/coatomer_adapt-like_N"/>
</dbReference>
<sequence length="1322" mass="143690">MFEKTLQDIVKGIRASKRDTVLYISQCISEIKAEIHSDDMNIKTNALQKLVFLHMMGYSMSWASFATTEVMSSPRFAQKRIGYLAASQGFTQDTDVILLTTNLLKKELQGAVGGTGIYEAGVAINCVSNIVTEQLAQDLLPELTNLTTHSQPYLRKKALLCLFKLFIKYPQGLRLTFEKIQHCLNDSNPAVVSCAVNVITELSHTNPRNYLHLAPAFFDLLTNSNNNWMLIKVVKLLGSLVPEEPRLARKLLDPLASIVRSTPAKSLLYEAAYSITKCLPYCRKNDGSMPANTPEIVGLCAETFRDFVIENDQNLKYMGLVGFGSLVQSFPKVLATSNYRSLILTGLSDEDVTIRSRALDLLPSMASRKNLVELVGQLLQHVEFANGTYKLDLVAKVIEMCSGEKYTLLQDFQWYLDILLQLGHMRGLDAHGELLRSQICDVALRVLPVRAYAVKRSMEVLLEGNNDNDYNSANIADNGRGKHLIPEIIPALAWIVGEYSDLLPEAMTMDSDAVYIYNDSSEGPSHSVLQAITAPINSIKLPASTQSVCLQASLKIFAATCANSQVSDSELEACVHTIFFNLGVYMESIDAEVRERANTLNGLLVALQLTSEIRGSVPPGLTALDDGEGDTDDDDDDRTNSQTPSEGNLLHMPGMKLGTNPMDSKKSNPLGDLIGKSGSSLAVRCRNVSSTLNYLLKPSPMKPTGAKAQRKKHLTPIGTDIDLNTPIDTSVFSFWIEEEKAHRQSSRLNMEAVSFTQQRPLAISKPTNNIAADVFSSSNVQSYVAADALGGTMGSDVGSNESPSMASGLLSSSQPSDNVRQNPSKTVNDPFYLNSSHTAPGDDNKSNSKINLPKSFGNIQLGDDNDEEETDVKKKKKKKSKKQSSQQNINIMGQGFANMAIYGSDDDDDDEDIRLKPAMRAGGRKNGSKLNGLANVDLSKPLREDEVFLERKHRVVPERQPGAVPTNMPTEPELPKSKKKKKKKDSKKSKKNSKQHATEAPSSAFDLLDFFNDAPRAPPSQKVTSSSSTPYSSNVMQNGASGTNNAFDDLFGLANPATRPSTAGPQNTGSDLYGMTMENTSHHLSSKSGTSGKKPYLRATIKPSSASGSPSVDWSKVQLSYRVSRSRAEGNMGVSLSVRIQNDMEATALNGLVLQLKNHGDISIGNIGPNSTVESSKVGPFSYPSSDVPLEMKGQLATRDSSVTIKLTLPVSVHISPSGEGLTMDHVASELASSQWATQSTKIAHTSSTAPEKIKQKVCTFLHMTEIEPTDPSHGTLAGTSAAGVPVRVLIKVKKDSVKLDIKCGTADLGKALASELKKLII</sequence>
<dbReference type="EMBL" id="HBIX01020040">
    <property type="protein sequence ID" value="CAE0721383.1"/>
    <property type="molecule type" value="Transcribed_RNA"/>
</dbReference>
<comment type="subcellular location">
    <subcellularLocation>
        <location evidence="1">Endomembrane system</location>
    </subcellularLocation>
</comment>
<feature type="region of interest" description="Disordered" evidence="7">
    <location>
        <begin position="795"/>
        <end position="887"/>
    </location>
</feature>
<feature type="compositionally biased region" description="Polar residues" evidence="7">
    <location>
        <begin position="1077"/>
        <end position="1091"/>
    </location>
</feature>
<feature type="compositionally biased region" description="Polar residues" evidence="7">
    <location>
        <begin position="817"/>
        <end position="838"/>
    </location>
</feature>
<dbReference type="Gene3D" id="1.25.10.10">
    <property type="entry name" value="Leucine-rich Repeat Variant"/>
    <property type="match status" value="1"/>
</dbReference>
<feature type="compositionally biased region" description="Polar residues" evidence="7">
    <location>
        <begin position="1102"/>
        <end position="1112"/>
    </location>
</feature>
<evidence type="ECO:0000259" key="9">
    <source>
        <dbReference type="Pfam" id="PF26171"/>
    </source>
</evidence>
<dbReference type="Pfam" id="PF26171">
    <property type="entry name" value="Mu_AP3"/>
    <property type="match status" value="1"/>
</dbReference>
<dbReference type="Pfam" id="PF01602">
    <property type="entry name" value="Adaptin_N"/>
    <property type="match status" value="1"/>
</dbReference>
<reference evidence="10" key="1">
    <citation type="submission" date="2021-01" db="EMBL/GenBank/DDBJ databases">
        <authorList>
            <person name="Corre E."/>
            <person name="Pelletier E."/>
            <person name="Niang G."/>
            <person name="Scheremetjew M."/>
            <person name="Finn R."/>
            <person name="Kale V."/>
            <person name="Holt S."/>
            <person name="Cochrane G."/>
            <person name="Meng A."/>
            <person name="Brown T."/>
            <person name="Cohen L."/>
        </authorList>
    </citation>
    <scope>NUCLEOTIDE SEQUENCE</scope>
    <source>
        <strain evidence="10">10249 10 AB</strain>
    </source>
</reference>
<dbReference type="SUPFAM" id="SSF48371">
    <property type="entry name" value="ARM repeat"/>
    <property type="match status" value="1"/>
</dbReference>
<dbReference type="PANTHER" id="PTHR22781">
    <property type="entry name" value="DELTA ADAPTIN-RELATED"/>
    <property type="match status" value="1"/>
</dbReference>
<accession>A0A7S4EM24</accession>
<keyword evidence="5" id="KW-0653">Protein transport</keyword>
<name>A0A7S4EM24_9STRA</name>
<protein>
    <recommendedName>
        <fullName evidence="11">AP-3 complex subunit delta</fullName>
    </recommendedName>
</protein>
<dbReference type="GO" id="GO:0006896">
    <property type="term" value="P:Golgi to vacuole transport"/>
    <property type="evidence" value="ECO:0007669"/>
    <property type="project" value="TreeGrafter"/>
</dbReference>
<evidence type="ECO:0000256" key="4">
    <source>
        <dbReference type="ARBA" id="ARBA00022737"/>
    </source>
</evidence>
<feature type="compositionally biased region" description="Basic residues" evidence="7">
    <location>
        <begin position="977"/>
        <end position="994"/>
    </location>
</feature>
<feature type="compositionally biased region" description="Polar residues" evidence="7">
    <location>
        <begin position="1034"/>
        <end position="1046"/>
    </location>
</feature>
<feature type="compositionally biased region" description="Basic residues" evidence="7">
    <location>
        <begin position="873"/>
        <end position="882"/>
    </location>
</feature>
<dbReference type="InterPro" id="IPR016024">
    <property type="entry name" value="ARM-type_fold"/>
</dbReference>
<feature type="region of interest" description="Disordered" evidence="7">
    <location>
        <begin position="951"/>
        <end position="1112"/>
    </location>
</feature>
<evidence type="ECO:0000256" key="1">
    <source>
        <dbReference type="ARBA" id="ARBA00004308"/>
    </source>
</evidence>
<keyword evidence="4" id="KW-0677">Repeat</keyword>
<dbReference type="GO" id="GO:0006623">
    <property type="term" value="P:protein targeting to vacuole"/>
    <property type="evidence" value="ECO:0007669"/>
    <property type="project" value="TreeGrafter"/>
</dbReference>
<feature type="compositionally biased region" description="Low complexity" evidence="7">
    <location>
        <begin position="1019"/>
        <end position="1033"/>
    </location>
</feature>
<dbReference type="InterPro" id="IPR058898">
    <property type="entry name" value="Mu_AP3"/>
</dbReference>
<feature type="compositionally biased region" description="Acidic residues" evidence="7">
    <location>
        <begin position="625"/>
        <end position="637"/>
    </location>
</feature>
<evidence type="ECO:0000256" key="5">
    <source>
        <dbReference type="ARBA" id="ARBA00022927"/>
    </source>
</evidence>
<dbReference type="PANTHER" id="PTHR22781:SF12">
    <property type="entry name" value="AP-3 COMPLEX SUBUNIT DELTA-1"/>
    <property type="match status" value="1"/>
</dbReference>
<evidence type="ECO:0008006" key="11">
    <source>
        <dbReference type="Google" id="ProtNLM"/>
    </source>
</evidence>
<evidence type="ECO:0000256" key="7">
    <source>
        <dbReference type="SAM" id="MobiDB-lite"/>
    </source>
</evidence>
<evidence type="ECO:0000256" key="2">
    <source>
        <dbReference type="ARBA" id="ARBA00006613"/>
    </source>
</evidence>
<gene>
    <name evidence="10" type="ORF">PAUS00366_LOCUS14138</name>
</gene>
<proteinExistence type="inferred from homology"/>
<dbReference type="GO" id="GO:0010008">
    <property type="term" value="C:endosome membrane"/>
    <property type="evidence" value="ECO:0007669"/>
    <property type="project" value="TreeGrafter"/>
</dbReference>
<feature type="domain" description="Clathrin/coatomer adaptor adaptin-like N-terminal" evidence="8">
    <location>
        <begin position="23"/>
        <end position="604"/>
    </location>
</feature>
<keyword evidence="3" id="KW-0813">Transport</keyword>
<feature type="compositionally biased region" description="Polar residues" evidence="7">
    <location>
        <begin position="1058"/>
        <end position="1070"/>
    </location>
</feature>
<evidence type="ECO:0000256" key="6">
    <source>
        <dbReference type="ARBA" id="ARBA00023136"/>
    </source>
</evidence>
<dbReference type="InterPro" id="IPR011989">
    <property type="entry name" value="ARM-like"/>
</dbReference>
<evidence type="ECO:0000313" key="10">
    <source>
        <dbReference type="EMBL" id="CAE0721383.1"/>
    </source>
</evidence>
<evidence type="ECO:0000259" key="8">
    <source>
        <dbReference type="Pfam" id="PF01602"/>
    </source>
</evidence>
<organism evidence="10">
    <name type="scientific">Pseudo-nitzschia australis</name>
    <dbReference type="NCBI Taxonomy" id="44445"/>
    <lineage>
        <taxon>Eukaryota</taxon>
        <taxon>Sar</taxon>
        <taxon>Stramenopiles</taxon>
        <taxon>Ochrophyta</taxon>
        <taxon>Bacillariophyta</taxon>
        <taxon>Bacillariophyceae</taxon>
        <taxon>Bacillariophycidae</taxon>
        <taxon>Bacillariales</taxon>
        <taxon>Bacillariaceae</taxon>
        <taxon>Pseudo-nitzschia</taxon>
    </lineage>
</organism>
<comment type="similarity">
    <text evidence="2">Belongs to the adaptor complexes large subunit family.</text>
</comment>
<dbReference type="InterPro" id="IPR017105">
    <property type="entry name" value="AP3_complex_dsu"/>
</dbReference>
<evidence type="ECO:0000256" key="3">
    <source>
        <dbReference type="ARBA" id="ARBA00022448"/>
    </source>
</evidence>
<keyword evidence="6" id="KW-0472">Membrane</keyword>
<feature type="compositionally biased region" description="Low complexity" evidence="7">
    <location>
        <begin position="802"/>
        <end position="816"/>
    </location>
</feature>
<feature type="domain" description="AP-3 complex subunit delta Mu C-terminal" evidence="9">
    <location>
        <begin position="1229"/>
        <end position="1321"/>
    </location>
</feature>